<dbReference type="RefSeq" id="WP_073599360.1">
    <property type="nucleotide sequence ID" value="NZ_MRCB01000009.1"/>
</dbReference>
<keyword evidence="2" id="KW-1185">Reference proteome</keyword>
<comment type="caution">
    <text evidence="1">The sequence shown here is derived from an EMBL/GenBank/DDBJ whole genome shotgun (WGS) entry which is preliminary data.</text>
</comment>
<organism evidence="1 2">
    <name type="scientific">Hydrococcus rivularis NIES-593</name>
    <dbReference type="NCBI Taxonomy" id="1921803"/>
    <lineage>
        <taxon>Bacteria</taxon>
        <taxon>Bacillati</taxon>
        <taxon>Cyanobacteriota</taxon>
        <taxon>Cyanophyceae</taxon>
        <taxon>Pleurocapsales</taxon>
        <taxon>Hydrococcaceae</taxon>
        <taxon>Hydrococcus</taxon>
    </lineage>
</organism>
<evidence type="ECO:0000313" key="2">
    <source>
        <dbReference type="Proteomes" id="UP000186868"/>
    </source>
</evidence>
<dbReference type="InterPro" id="IPR010985">
    <property type="entry name" value="Ribbon_hlx_hlx"/>
</dbReference>
<reference evidence="1 2" key="1">
    <citation type="submission" date="2016-11" db="EMBL/GenBank/DDBJ databases">
        <title>Draft Genome Sequences of Nine Cyanobacterial Strains from Diverse Habitats.</title>
        <authorList>
            <person name="Zhu T."/>
            <person name="Hou S."/>
            <person name="Lu X."/>
            <person name="Hess W.R."/>
        </authorList>
    </citation>
    <scope>NUCLEOTIDE SEQUENCE [LARGE SCALE GENOMIC DNA]</scope>
    <source>
        <strain evidence="1 2">NIES-593</strain>
    </source>
</reference>
<accession>A0A1U7HIS8</accession>
<sequence length="116" mass="13011">MQDKQKVTLYIPAGVHRQLKIRAAIDDESMSAIVEKAIAFYLKYPEKIEEIESSVHGKTYQVHVCPECEAAVVMRDGELVSLKHQPGVISDEFPIEVKETVRAQAKSEGEEELVPC</sequence>
<dbReference type="EMBL" id="MRCB01000009">
    <property type="protein sequence ID" value="OKH23461.1"/>
    <property type="molecule type" value="Genomic_DNA"/>
</dbReference>
<dbReference type="GO" id="GO:0006355">
    <property type="term" value="P:regulation of DNA-templated transcription"/>
    <property type="evidence" value="ECO:0007669"/>
    <property type="project" value="InterPro"/>
</dbReference>
<gene>
    <name evidence="1" type="ORF">NIES593_09525</name>
</gene>
<dbReference type="SUPFAM" id="SSF47598">
    <property type="entry name" value="Ribbon-helix-helix"/>
    <property type="match status" value="1"/>
</dbReference>
<proteinExistence type="predicted"/>
<evidence type="ECO:0000313" key="1">
    <source>
        <dbReference type="EMBL" id="OKH23461.1"/>
    </source>
</evidence>
<dbReference type="Gene3D" id="1.10.1220.10">
    <property type="entry name" value="Met repressor-like"/>
    <property type="match status" value="1"/>
</dbReference>
<dbReference type="InterPro" id="IPR013321">
    <property type="entry name" value="Arc_rbn_hlx_hlx"/>
</dbReference>
<name>A0A1U7HIS8_9CYAN</name>
<dbReference type="AlphaFoldDB" id="A0A1U7HIS8"/>
<dbReference type="OrthoDB" id="514592at2"/>
<dbReference type="STRING" id="1921803.NIES593_09525"/>
<protein>
    <submittedName>
        <fullName evidence="1">Uncharacterized protein</fullName>
    </submittedName>
</protein>
<dbReference type="Proteomes" id="UP000186868">
    <property type="component" value="Unassembled WGS sequence"/>
</dbReference>